<protein>
    <submittedName>
        <fullName evidence="1">Uncharacterized protein</fullName>
    </submittedName>
</protein>
<evidence type="ECO:0000313" key="2">
    <source>
        <dbReference type="Proteomes" id="UP000324222"/>
    </source>
</evidence>
<keyword evidence="2" id="KW-1185">Reference proteome</keyword>
<name>A0A5B7I8N4_PORTR</name>
<sequence length="71" mass="7625">METQHQSFSIPPLFTTLTHFPYSHHDSASSGLALSASSSQGMRTFIPGTLLPHSTCGRASAMYGICTVPNR</sequence>
<accession>A0A5B7I8N4</accession>
<reference evidence="1 2" key="1">
    <citation type="submission" date="2019-05" db="EMBL/GenBank/DDBJ databases">
        <title>Another draft genome of Portunus trituberculatus and its Hox gene families provides insights of decapod evolution.</title>
        <authorList>
            <person name="Jeong J.-H."/>
            <person name="Song I."/>
            <person name="Kim S."/>
            <person name="Choi T."/>
            <person name="Kim D."/>
            <person name="Ryu S."/>
            <person name="Kim W."/>
        </authorList>
    </citation>
    <scope>NUCLEOTIDE SEQUENCE [LARGE SCALE GENOMIC DNA]</scope>
    <source>
        <tissue evidence="1">Muscle</tissue>
    </source>
</reference>
<dbReference type="AlphaFoldDB" id="A0A5B7I8N4"/>
<dbReference type="EMBL" id="VSRR010049015">
    <property type="protein sequence ID" value="MPC78653.1"/>
    <property type="molecule type" value="Genomic_DNA"/>
</dbReference>
<dbReference type="Proteomes" id="UP000324222">
    <property type="component" value="Unassembled WGS sequence"/>
</dbReference>
<organism evidence="1 2">
    <name type="scientific">Portunus trituberculatus</name>
    <name type="common">Swimming crab</name>
    <name type="synonym">Neptunus trituberculatus</name>
    <dbReference type="NCBI Taxonomy" id="210409"/>
    <lineage>
        <taxon>Eukaryota</taxon>
        <taxon>Metazoa</taxon>
        <taxon>Ecdysozoa</taxon>
        <taxon>Arthropoda</taxon>
        <taxon>Crustacea</taxon>
        <taxon>Multicrustacea</taxon>
        <taxon>Malacostraca</taxon>
        <taxon>Eumalacostraca</taxon>
        <taxon>Eucarida</taxon>
        <taxon>Decapoda</taxon>
        <taxon>Pleocyemata</taxon>
        <taxon>Brachyura</taxon>
        <taxon>Eubrachyura</taxon>
        <taxon>Portunoidea</taxon>
        <taxon>Portunidae</taxon>
        <taxon>Portuninae</taxon>
        <taxon>Portunus</taxon>
    </lineage>
</organism>
<gene>
    <name evidence="1" type="ORF">E2C01_073146</name>
</gene>
<comment type="caution">
    <text evidence="1">The sequence shown here is derived from an EMBL/GenBank/DDBJ whole genome shotgun (WGS) entry which is preliminary data.</text>
</comment>
<evidence type="ECO:0000313" key="1">
    <source>
        <dbReference type="EMBL" id="MPC78653.1"/>
    </source>
</evidence>
<proteinExistence type="predicted"/>